<evidence type="ECO:0000313" key="9">
    <source>
        <dbReference type="Proteomes" id="UP000199073"/>
    </source>
</evidence>
<dbReference type="SUPFAM" id="SSF52540">
    <property type="entry name" value="P-loop containing nucleoside triphosphate hydrolases"/>
    <property type="match status" value="1"/>
</dbReference>
<keyword evidence="7" id="KW-0460">Magnesium</keyword>
<feature type="binding site" evidence="7">
    <location>
        <position position="135"/>
    </location>
    <ligand>
        <name>substrate</name>
    </ligand>
</feature>
<keyword evidence="7" id="KW-0479">Metal-binding</keyword>
<dbReference type="STRING" id="91360.SAMN05660330_01610"/>
<feature type="binding site" evidence="7">
    <location>
        <position position="123"/>
    </location>
    <ligand>
        <name>ATP</name>
        <dbReference type="ChEBI" id="CHEBI:30616"/>
    </ligand>
</feature>
<name>A0A1H0PDH7_9BACT</name>
<organism evidence="8 9">
    <name type="scientific">Desulforhopalus singaporensis</name>
    <dbReference type="NCBI Taxonomy" id="91360"/>
    <lineage>
        <taxon>Bacteria</taxon>
        <taxon>Pseudomonadati</taxon>
        <taxon>Thermodesulfobacteriota</taxon>
        <taxon>Desulfobulbia</taxon>
        <taxon>Desulfobulbales</taxon>
        <taxon>Desulfocapsaceae</taxon>
        <taxon>Desulforhopalus</taxon>
    </lineage>
</organism>
<comment type="subunit">
    <text evidence="7">Monomer.</text>
</comment>
<dbReference type="PRINTS" id="PR01100">
    <property type="entry name" value="SHIKIMTKNASE"/>
</dbReference>
<feature type="binding site" evidence="7">
    <location>
        <position position="17"/>
    </location>
    <ligand>
        <name>Mg(2+)</name>
        <dbReference type="ChEBI" id="CHEBI:18420"/>
    </ligand>
</feature>
<dbReference type="HAMAP" id="MF_00109">
    <property type="entry name" value="Shikimate_kinase"/>
    <property type="match status" value="1"/>
</dbReference>
<keyword evidence="9" id="KW-1185">Reference proteome</keyword>
<dbReference type="EC" id="2.7.1.71" evidence="7"/>
<dbReference type="RefSeq" id="WP_092221612.1">
    <property type="nucleotide sequence ID" value="NZ_FNJI01000009.1"/>
</dbReference>
<dbReference type="GO" id="GO:0005829">
    <property type="term" value="C:cytosol"/>
    <property type="evidence" value="ECO:0007669"/>
    <property type="project" value="TreeGrafter"/>
</dbReference>
<feature type="binding site" evidence="7">
    <location>
        <position position="35"/>
    </location>
    <ligand>
        <name>substrate</name>
    </ligand>
</feature>
<protein>
    <recommendedName>
        <fullName evidence="7">Shikimate kinase</fullName>
        <shortName evidence="7">SK</shortName>
        <ecNumber evidence="7">2.7.1.71</ecNumber>
    </recommendedName>
</protein>
<keyword evidence="7" id="KW-0963">Cytoplasm</keyword>
<comment type="pathway">
    <text evidence="7">Metabolic intermediate biosynthesis; chorismate biosynthesis; chorismate from D-erythrose 4-phosphate and phosphoenolpyruvate: step 5/7.</text>
</comment>
<comment type="caution">
    <text evidence="7">Lacks conserved residue(s) required for the propagation of feature annotation.</text>
</comment>
<comment type="function">
    <text evidence="7">Catalyzes the specific phosphorylation of the 3-hydroxyl group of shikimic acid using ATP as a cosubstrate.</text>
</comment>
<comment type="catalytic activity">
    <reaction evidence="7">
        <text>shikimate + ATP = 3-phosphoshikimate + ADP + H(+)</text>
        <dbReference type="Rhea" id="RHEA:13121"/>
        <dbReference type="ChEBI" id="CHEBI:15378"/>
        <dbReference type="ChEBI" id="CHEBI:30616"/>
        <dbReference type="ChEBI" id="CHEBI:36208"/>
        <dbReference type="ChEBI" id="CHEBI:145989"/>
        <dbReference type="ChEBI" id="CHEBI:456216"/>
        <dbReference type="EC" id="2.7.1.71"/>
    </reaction>
</comment>
<dbReference type="Gene3D" id="3.40.50.300">
    <property type="entry name" value="P-loop containing nucleotide triphosphate hydrolases"/>
    <property type="match status" value="1"/>
</dbReference>
<evidence type="ECO:0000256" key="1">
    <source>
        <dbReference type="ARBA" id="ARBA00022605"/>
    </source>
</evidence>
<gene>
    <name evidence="7" type="primary">aroK</name>
    <name evidence="8" type="ORF">SAMN05660330_01610</name>
</gene>
<evidence type="ECO:0000256" key="4">
    <source>
        <dbReference type="ARBA" id="ARBA00022777"/>
    </source>
</evidence>
<dbReference type="GO" id="GO:0000287">
    <property type="term" value="F:magnesium ion binding"/>
    <property type="evidence" value="ECO:0007669"/>
    <property type="project" value="UniProtKB-UniRule"/>
</dbReference>
<dbReference type="InterPro" id="IPR027417">
    <property type="entry name" value="P-loop_NTPase"/>
</dbReference>
<dbReference type="OrthoDB" id="9800332at2"/>
<evidence type="ECO:0000256" key="7">
    <source>
        <dbReference type="HAMAP-Rule" id="MF_00109"/>
    </source>
</evidence>
<dbReference type="PANTHER" id="PTHR21087">
    <property type="entry name" value="SHIKIMATE KINASE"/>
    <property type="match status" value="1"/>
</dbReference>
<evidence type="ECO:0000256" key="6">
    <source>
        <dbReference type="ARBA" id="ARBA00023141"/>
    </source>
</evidence>
<dbReference type="PANTHER" id="PTHR21087:SF16">
    <property type="entry name" value="SHIKIMATE KINASE 1, CHLOROPLASTIC"/>
    <property type="match status" value="1"/>
</dbReference>
<comment type="subcellular location">
    <subcellularLocation>
        <location evidence="7">Cytoplasm</location>
    </subcellularLocation>
</comment>
<proteinExistence type="inferred from homology"/>
<comment type="similarity">
    <text evidence="7">Belongs to the shikimate kinase family.</text>
</comment>
<dbReference type="GO" id="GO:0009423">
    <property type="term" value="P:chorismate biosynthetic process"/>
    <property type="evidence" value="ECO:0007669"/>
    <property type="project" value="UniProtKB-UniRule"/>
</dbReference>
<evidence type="ECO:0000313" key="8">
    <source>
        <dbReference type="EMBL" id="SDP02666.1"/>
    </source>
</evidence>
<evidence type="ECO:0000256" key="2">
    <source>
        <dbReference type="ARBA" id="ARBA00022679"/>
    </source>
</evidence>
<dbReference type="UniPathway" id="UPA00053">
    <property type="reaction ID" value="UER00088"/>
</dbReference>
<dbReference type="InterPro" id="IPR000623">
    <property type="entry name" value="Shikimate_kinase/TSH1"/>
</dbReference>
<feature type="binding site" evidence="7">
    <location>
        <position position="80"/>
    </location>
    <ligand>
        <name>substrate</name>
    </ligand>
</feature>
<keyword evidence="4 7" id="KW-0418">Kinase</keyword>
<accession>A0A1H0PDH7</accession>
<keyword evidence="2 7" id="KW-0808">Transferase</keyword>
<dbReference type="EMBL" id="FNJI01000009">
    <property type="protein sequence ID" value="SDP02666.1"/>
    <property type="molecule type" value="Genomic_DNA"/>
</dbReference>
<reference evidence="8 9" key="1">
    <citation type="submission" date="2016-10" db="EMBL/GenBank/DDBJ databases">
        <authorList>
            <person name="de Groot N.N."/>
        </authorList>
    </citation>
    <scope>NUCLEOTIDE SEQUENCE [LARGE SCALE GENOMIC DNA]</scope>
    <source>
        <strain evidence="8 9">DSM 12130</strain>
    </source>
</reference>
<comment type="cofactor">
    <cofactor evidence="7">
        <name>Mg(2+)</name>
        <dbReference type="ChEBI" id="CHEBI:18420"/>
    </cofactor>
    <text evidence="7">Binds 1 Mg(2+) ion per subunit.</text>
</comment>
<keyword evidence="5 7" id="KW-0067">ATP-binding</keyword>
<dbReference type="Proteomes" id="UP000199073">
    <property type="component" value="Unassembled WGS sequence"/>
</dbReference>
<dbReference type="Pfam" id="PF01202">
    <property type="entry name" value="SKI"/>
    <property type="match status" value="1"/>
</dbReference>
<evidence type="ECO:0000256" key="5">
    <source>
        <dbReference type="ARBA" id="ARBA00022840"/>
    </source>
</evidence>
<sequence length="168" mass="18645">MKKSNIILIGMPGSGKSTVGVTLAKLLAKRFLDTDILIQNREKKTLQEIIDDRGHLALRQIEEEVLLSVSCKGHVIATGGSAAYSDPAMVHLKKDGITVYLQASLEALRSRITNYETRGVARRPGQSFQELFEEREKLYNHYADIAVESSNLTQDEVSDIIASRLSVM</sequence>
<keyword evidence="3 7" id="KW-0547">Nucleotide-binding</keyword>
<dbReference type="GO" id="GO:0004765">
    <property type="term" value="F:shikimate kinase activity"/>
    <property type="evidence" value="ECO:0007669"/>
    <property type="project" value="UniProtKB-UniRule"/>
</dbReference>
<keyword evidence="6 7" id="KW-0057">Aromatic amino acid biosynthesis</keyword>
<dbReference type="CDD" id="cd00464">
    <property type="entry name" value="SK"/>
    <property type="match status" value="1"/>
</dbReference>
<dbReference type="GO" id="GO:0009073">
    <property type="term" value="P:aromatic amino acid family biosynthetic process"/>
    <property type="evidence" value="ECO:0007669"/>
    <property type="project" value="UniProtKB-KW"/>
</dbReference>
<evidence type="ECO:0000256" key="3">
    <source>
        <dbReference type="ARBA" id="ARBA00022741"/>
    </source>
</evidence>
<dbReference type="GO" id="GO:0005524">
    <property type="term" value="F:ATP binding"/>
    <property type="evidence" value="ECO:0007669"/>
    <property type="project" value="UniProtKB-UniRule"/>
</dbReference>
<dbReference type="InterPro" id="IPR031322">
    <property type="entry name" value="Shikimate/glucono_kinase"/>
</dbReference>
<dbReference type="GO" id="GO:0008652">
    <property type="term" value="P:amino acid biosynthetic process"/>
    <property type="evidence" value="ECO:0007669"/>
    <property type="project" value="UniProtKB-KW"/>
</dbReference>
<feature type="binding site" evidence="7">
    <location>
        <position position="59"/>
    </location>
    <ligand>
        <name>substrate</name>
    </ligand>
</feature>
<keyword evidence="1 7" id="KW-0028">Amino-acid biosynthesis</keyword>
<dbReference type="AlphaFoldDB" id="A0A1H0PDH7"/>
<feature type="binding site" evidence="7">
    <location>
        <begin position="13"/>
        <end position="18"/>
    </location>
    <ligand>
        <name>ATP</name>
        <dbReference type="ChEBI" id="CHEBI:30616"/>
    </ligand>
</feature>